<keyword evidence="5" id="KW-0560">Oxidoreductase</keyword>
<evidence type="ECO:0000256" key="2">
    <source>
        <dbReference type="ARBA" id="ARBA00022723"/>
    </source>
</evidence>
<keyword evidence="2 4" id="KW-0479">Metal-binding</keyword>
<dbReference type="InterPro" id="IPR001128">
    <property type="entry name" value="Cyt_P450"/>
</dbReference>
<sequence length="514" mass="58731">MQLIVPEALSKFWQSLPLDKFLQSLKPLEELARRTTPKQAVAALVLAYAAHFAVFRVIFAPLRHIRGPAYTRFSNLPFISSVKNGRQIYDYCEARKKYGKVARMGANIVSVVDPAALKIIYNSHNFRKGAVYDALDWFGPNIFSARDPEFHKQRRRAVYPSYSPAAVNAMEPVLYETGPRALAAYIEQYAEAGQVFDIMQELQLMRIDEVGATTFGQKFDLIHQRTHPLLGWVTQTLHLGMLQMWFPLLRRIPVPQIFSSHYRSRANLRAFVVSTIEQRRRVMEKKRDTLQVLLDAQDTDGQKLLGEQELVSELAIQLVVGNFPVSLTLLWTINQLLENPDTLKQLMYELDHALPDPNNITDNKLVHLPYLDAVIRESMRHRPVMAEGLPRVVPKGGCQISGQFIPEGTVVFVSAYALHHEEELWHDPETFRPERWLGPAEQVNEIKKAYIPFSTGVRSCAGQRFAWMLMRLTLATLLRRFTFEAMPNQNMKPAMAVFMVPAGGKYMVRATKRA</sequence>
<protein>
    <submittedName>
        <fullName evidence="7">Cytochrome P450</fullName>
    </submittedName>
</protein>
<dbReference type="STRING" id="78915.A0A4P9XXC0"/>
<dbReference type="PRINTS" id="PR00463">
    <property type="entry name" value="EP450I"/>
</dbReference>
<dbReference type="SUPFAM" id="SSF48264">
    <property type="entry name" value="Cytochrome P450"/>
    <property type="match status" value="1"/>
</dbReference>
<evidence type="ECO:0000256" key="1">
    <source>
        <dbReference type="ARBA" id="ARBA00001971"/>
    </source>
</evidence>
<evidence type="ECO:0000256" key="3">
    <source>
        <dbReference type="ARBA" id="ARBA00023004"/>
    </source>
</evidence>
<dbReference type="PRINTS" id="PR00385">
    <property type="entry name" value="P450"/>
</dbReference>
<dbReference type="InterPro" id="IPR017972">
    <property type="entry name" value="Cyt_P450_CS"/>
</dbReference>
<keyword evidence="3 4" id="KW-0408">Iron</keyword>
<dbReference type="EMBL" id="KZ992470">
    <property type="protein sequence ID" value="RKP10100.1"/>
    <property type="molecule type" value="Genomic_DNA"/>
</dbReference>
<reference evidence="8" key="1">
    <citation type="journal article" date="2018" name="Nat. Microbiol.">
        <title>Leveraging single-cell genomics to expand the fungal tree of life.</title>
        <authorList>
            <person name="Ahrendt S.R."/>
            <person name="Quandt C.A."/>
            <person name="Ciobanu D."/>
            <person name="Clum A."/>
            <person name="Salamov A."/>
            <person name="Andreopoulos B."/>
            <person name="Cheng J.F."/>
            <person name="Woyke T."/>
            <person name="Pelin A."/>
            <person name="Henrissat B."/>
            <person name="Reynolds N.K."/>
            <person name="Benny G.L."/>
            <person name="Smith M.E."/>
            <person name="James T.Y."/>
            <person name="Grigoriev I.V."/>
        </authorList>
    </citation>
    <scope>NUCLEOTIDE SEQUENCE [LARGE SCALE GENOMIC DNA]</scope>
    <source>
        <strain evidence="8">RSA 1356</strain>
    </source>
</reference>
<dbReference type="Gene3D" id="1.10.630.10">
    <property type="entry name" value="Cytochrome P450"/>
    <property type="match status" value="1"/>
</dbReference>
<keyword evidence="4 5" id="KW-0349">Heme</keyword>
<evidence type="ECO:0000256" key="6">
    <source>
        <dbReference type="SAM" id="Phobius"/>
    </source>
</evidence>
<dbReference type="GO" id="GO:0020037">
    <property type="term" value="F:heme binding"/>
    <property type="evidence" value="ECO:0007669"/>
    <property type="project" value="InterPro"/>
</dbReference>
<feature type="binding site" description="axial binding residue" evidence="4">
    <location>
        <position position="460"/>
    </location>
    <ligand>
        <name>heme</name>
        <dbReference type="ChEBI" id="CHEBI:30413"/>
    </ligand>
    <ligandPart>
        <name>Fe</name>
        <dbReference type="ChEBI" id="CHEBI:18248"/>
    </ligandPart>
</feature>
<organism evidence="7 8">
    <name type="scientific">Thamnocephalis sphaerospora</name>
    <dbReference type="NCBI Taxonomy" id="78915"/>
    <lineage>
        <taxon>Eukaryota</taxon>
        <taxon>Fungi</taxon>
        <taxon>Fungi incertae sedis</taxon>
        <taxon>Zoopagomycota</taxon>
        <taxon>Zoopagomycotina</taxon>
        <taxon>Zoopagomycetes</taxon>
        <taxon>Zoopagales</taxon>
        <taxon>Sigmoideomycetaceae</taxon>
        <taxon>Thamnocephalis</taxon>
    </lineage>
</organism>
<dbReference type="Proteomes" id="UP000271241">
    <property type="component" value="Unassembled WGS sequence"/>
</dbReference>
<keyword evidence="6" id="KW-0812">Transmembrane</keyword>
<dbReference type="GO" id="GO:0016705">
    <property type="term" value="F:oxidoreductase activity, acting on paired donors, with incorporation or reduction of molecular oxygen"/>
    <property type="evidence" value="ECO:0007669"/>
    <property type="project" value="InterPro"/>
</dbReference>
<dbReference type="InterPro" id="IPR002401">
    <property type="entry name" value="Cyt_P450_E_grp-I"/>
</dbReference>
<dbReference type="InterPro" id="IPR036396">
    <property type="entry name" value="Cyt_P450_sf"/>
</dbReference>
<keyword evidence="8" id="KW-1185">Reference proteome</keyword>
<comment type="cofactor">
    <cofactor evidence="1 4">
        <name>heme</name>
        <dbReference type="ChEBI" id="CHEBI:30413"/>
    </cofactor>
</comment>
<evidence type="ECO:0000313" key="8">
    <source>
        <dbReference type="Proteomes" id="UP000271241"/>
    </source>
</evidence>
<keyword evidence="6" id="KW-0472">Membrane</keyword>
<comment type="similarity">
    <text evidence="5">Belongs to the cytochrome P450 family.</text>
</comment>
<dbReference type="GO" id="GO:0005506">
    <property type="term" value="F:iron ion binding"/>
    <property type="evidence" value="ECO:0007669"/>
    <property type="project" value="InterPro"/>
</dbReference>
<keyword evidence="5" id="KW-0503">Monooxygenase</keyword>
<dbReference type="AlphaFoldDB" id="A0A4P9XXC0"/>
<feature type="transmembrane region" description="Helical" evidence="6">
    <location>
        <begin position="40"/>
        <end position="59"/>
    </location>
</feature>
<gene>
    <name evidence="7" type="ORF">THASP1DRAFT_28111</name>
</gene>
<dbReference type="Pfam" id="PF00067">
    <property type="entry name" value="p450"/>
    <property type="match status" value="1"/>
</dbReference>
<dbReference type="OrthoDB" id="1470350at2759"/>
<dbReference type="GO" id="GO:0004497">
    <property type="term" value="F:monooxygenase activity"/>
    <property type="evidence" value="ECO:0007669"/>
    <property type="project" value="UniProtKB-KW"/>
</dbReference>
<keyword evidence="6" id="KW-1133">Transmembrane helix</keyword>
<dbReference type="PROSITE" id="PS00086">
    <property type="entry name" value="CYTOCHROME_P450"/>
    <property type="match status" value="1"/>
</dbReference>
<dbReference type="PANTHER" id="PTHR24305">
    <property type="entry name" value="CYTOCHROME P450"/>
    <property type="match status" value="1"/>
</dbReference>
<proteinExistence type="inferred from homology"/>
<evidence type="ECO:0000256" key="4">
    <source>
        <dbReference type="PIRSR" id="PIRSR602401-1"/>
    </source>
</evidence>
<name>A0A4P9XXC0_9FUNG</name>
<dbReference type="PANTHER" id="PTHR24305:SF218">
    <property type="entry name" value="P450, PUTATIVE (EUROFUNG)-RELATED"/>
    <property type="match status" value="1"/>
</dbReference>
<evidence type="ECO:0000256" key="5">
    <source>
        <dbReference type="RuleBase" id="RU000461"/>
    </source>
</evidence>
<accession>A0A4P9XXC0</accession>
<dbReference type="InterPro" id="IPR050121">
    <property type="entry name" value="Cytochrome_P450_monoxygenase"/>
</dbReference>
<evidence type="ECO:0000313" key="7">
    <source>
        <dbReference type="EMBL" id="RKP10100.1"/>
    </source>
</evidence>